<dbReference type="RefSeq" id="WP_171100905.1">
    <property type="nucleotide sequence ID" value="NZ_CP053084.1"/>
</dbReference>
<proteinExistence type="predicted"/>
<organism evidence="1 2">
    <name type="scientific">Limnobacter profundi</name>
    <dbReference type="NCBI Taxonomy" id="2732163"/>
    <lineage>
        <taxon>Bacteria</taxon>
        <taxon>Pseudomonadati</taxon>
        <taxon>Pseudomonadota</taxon>
        <taxon>Betaproteobacteria</taxon>
        <taxon>Burkholderiales</taxon>
        <taxon>Burkholderiaceae</taxon>
        <taxon>Limnobacter</taxon>
    </lineage>
</organism>
<reference evidence="1 2" key="1">
    <citation type="submission" date="2020-05" db="EMBL/GenBank/DDBJ databases">
        <title>Compete genome of Limnobacter sp. SAORIC-580.</title>
        <authorList>
            <person name="Song J."/>
            <person name="Cho J.-C."/>
        </authorList>
    </citation>
    <scope>NUCLEOTIDE SEQUENCE [LARGE SCALE GENOMIC DNA]</scope>
    <source>
        <strain evidence="1 2">SAORIC-580</strain>
    </source>
</reference>
<name>A0ABX6N8K2_9BURK</name>
<dbReference type="Pfam" id="PF11455">
    <property type="entry name" value="MazE-like"/>
    <property type="match status" value="1"/>
</dbReference>
<sequence>MANSNVNSRVQKHRNSLRSAGLRPIQIWVPDTRKPGFADECARQSSVVAQSDATDQAIEHLLNESARDIDGWTD</sequence>
<evidence type="ECO:0000313" key="1">
    <source>
        <dbReference type="EMBL" id="QJR30748.1"/>
    </source>
</evidence>
<accession>A0ABX6N8K2</accession>
<protein>
    <submittedName>
        <fullName evidence="1">Antitoxin MazE family protein</fullName>
    </submittedName>
</protein>
<evidence type="ECO:0000313" key="2">
    <source>
        <dbReference type="Proteomes" id="UP000501130"/>
    </source>
</evidence>
<dbReference type="Proteomes" id="UP000501130">
    <property type="component" value="Chromosome"/>
</dbReference>
<keyword evidence="2" id="KW-1185">Reference proteome</keyword>
<dbReference type="InterPro" id="IPR021558">
    <property type="entry name" value="MazE-like"/>
</dbReference>
<gene>
    <name evidence="1" type="ORF">HKT17_14090</name>
</gene>
<dbReference type="EMBL" id="CP053084">
    <property type="protein sequence ID" value="QJR30748.1"/>
    <property type="molecule type" value="Genomic_DNA"/>
</dbReference>